<gene>
    <name evidence="3" type="ORF">CARUB_v10018571mg</name>
</gene>
<dbReference type="PANTHER" id="PTHR33127">
    <property type="entry name" value="TRANSMEMBRANE PROTEIN"/>
    <property type="match status" value="1"/>
</dbReference>
<dbReference type="CDD" id="cd09917">
    <property type="entry name" value="F-box_SF"/>
    <property type="match status" value="1"/>
</dbReference>
<dbReference type="AlphaFoldDB" id="R0FS69"/>
<accession>R0FS69</accession>
<dbReference type="Gene3D" id="1.20.1280.50">
    <property type="match status" value="1"/>
</dbReference>
<keyword evidence="4" id="KW-1185">Reference proteome</keyword>
<evidence type="ECO:0000256" key="1">
    <source>
        <dbReference type="SAM" id="MobiDB-lite"/>
    </source>
</evidence>
<dbReference type="STRING" id="81985.R0FS69"/>
<dbReference type="InterPro" id="IPR011043">
    <property type="entry name" value="Gal_Oxase/kelch_b-propeller"/>
</dbReference>
<dbReference type="SUPFAM" id="SSF50965">
    <property type="entry name" value="Galactose oxidase, central domain"/>
    <property type="match status" value="1"/>
</dbReference>
<dbReference type="InterPro" id="IPR036047">
    <property type="entry name" value="F-box-like_dom_sf"/>
</dbReference>
<dbReference type="Pfam" id="PF00646">
    <property type="entry name" value="F-box"/>
    <property type="match status" value="1"/>
</dbReference>
<dbReference type="OrthoDB" id="1863935at2759"/>
<evidence type="ECO:0000313" key="3">
    <source>
        <dbReference type="EMBL" id="EOA25256.1"/>
    </source>
</evidence>
<dbReference type="EMBL" id="KB870809">
    <property type="protein sequence ID" value="EOA25256.1"/>
    <property type="molecule type" value="Genomic_DNA"/>
</dbReference>
<dbReference type="eggNOG" id="ENOG502QWFR">
    <property type="taxonomic scope" value="Eukaryota"/>
</dbReference>
<sequence>MGRSKLGSSNKKKKNKKKKSKVGREKDQTFSDLPSDLLKLVISLLPLKDNILASAVCKSWHKVCVSLRAVDTSPWLIYFPKTDESYELYDPSMEKTHSLQFPELSGFRVCSSKDGWLLMYNANTYQLFFFNPFTRNCIPVPPLWMAYDQRMAFSCDPTSTNCVLFTVSYVTWSYITIKTCCAYATEWNTFVFKNRLPRNFNIFEQIVFSNGAFYCLTNTGCLSLFDPSLNSWNILPGRPSKRPGSNRCFMTEHQGEIFLIYMYRHMNPTLLKLDITSSTWTERKTLGGLTIYASALSSESRAEQQKPSGIRNCLCLSVFHGFKRTCISYKVDEESKICLKWKNHDPYENIWIMPPQNLLDLPLFDQHL</sequence>
<dbReference type="Pfam" id="PF03478">
    <property type="entry name" value="Beta-prop_KIB1-4"/>
    <property type="match status" value="1"/>
</dbReference>
<dbReference type="InterPro" id="IPR001810">
    <property type="entry name" value="F-box_dom"/>
</dbReference>
<protein>
    <recommendedName>
        <fullName evidence="2">F-box domain-containing protein</fullName>
    </recommendedName>
</protein>
<proteinExistence type="predicted"/>
<dbReference type="SUPFAM" id="SSF81383">
    <property type="entry name" value="F-box domain"/>
    <property type="match status" value="1"/>
</dbReference>
<dbReference type="PROSITE" id="PS50181">
    <property type="entry name" value="FBOX"/>
    <property type="match status" value="1"/>
</dbReference>
<feature type="region of interest" description="Disordered" evidence="1">
    <location>
        <begin position="1"/>
        <end position="27"/>
    </location>
</feature>
<feature type="compositionally biased region" description="Basic residues" evidence="1">
    <location>
        <begin position="10"/>
        <end position="21"/>
    </location>
</feature>
<reference evidence="4" key="1">
    <citation type="journal article" date="2013" name="Nat. Genet.">
        <title>The Capsella rubella genome and the genomic consequences of rapid mating system evolution.</title>
        <authorList>
            <person name="Slotte T."/>
            <person name="Hazzouri K.M."/>
            <person name="Agren J.A."/>
            <person name="Koenig D."/>
            <person name="Maumus F."/>
            <person name="Guo Y.L."/>
            <person name="Steige K."/>
            <person name="Platts A.E."/>
            <person name="Escobar J.S."/>
            <person name="Newman L.K."/>
            <person name="Wang W."/>
            <person name="Mandakova T."/>
            <person name="Vello E."/>
            <person name="Smith L.M."/>
            <person name="Henz S.R."/>
            <person name="Steffen J."/>
            <person name="Takuno S."/>
            <person name="Brandvain Y."/>
            <person name="Coop G."/>
            <person name="Andolfatto P."/>
            <person name="Hu T.T."/>
            <person name="Blanchette M."/>
            <person name="Clark R.M."/>
            <person name="Quesneville H."/>
            <person name="Nordborg M."/>
            <person name="Gaut B.S."/>
            <person name="Lysak M.A."/>
            <person name="Jenkins J."/>
            <person name="Grimwood J."/>
            <person name="Chapman J."/>
            <person name="Prochnik S."/>
            <person name="Shu S."/>
            <person name="Rokhsar D."/>
            <person name="Schmutz J."/>
            <person name="Weigel D."/>
            <person name="Wright S.I."/>
        </authorList>
    </citation>
    <scope>NUCLEOTIDE SEQUENCE [LARGE SCALE GENOMIC DNA]</scope>
    <source>
        <strain evidence="4">cv. Monte Gargano</strain>
    </source>
</reference>
<name>R0FS69_9BRAS</name>
<evidence type="ECO:0000259" key="2">
    <source>
        <dbReference type="PROSITE" id="PS50181"/>
    </source>
</evidence>
<dbReference type="InterPro" id="IPR005174">
    <property type="entry name" value="KIB1-4_b-propeller"/>
</dbReference>
<feature type="domain" description="F-box" evidence="2">
    <location>
        <begin position="27"/>
        <end position="63"/>
    </location>
</feature>
<dbReference type="PANTHER" id="PTHR33127:SF62">
    <property type="entry name" value="BNAA09G35900D PROTEIN"/>
    <property type="match status" value="1"/>
</dbReference>
<organism evidence="3 4">
    <name type="scientific">Capsella rubella</name>
    <dbReference type="NCBI Taxonomy" id="81985"/>
    <lineage>
        <taxon>Eukaryota</taxon>
        <taxon>Viridiplantae</taxon>
        <taxon>Streptophyta</taxon>
        <taxon>Embryophyta</taxon>
        <taxon>Tracheophyta</taxon>
        <taxon>Spermatophyta</taxon>
        <taxon>Magnoliopsida</taxon>
        <taxon>eudicotyledons</taxon>
        <taxon>Gunneridae</taxon>
        <taxon>Pentapetalae</taxon>
        <taxon>rosids</taxon>
        <taxon>malvids</taxon>
        <taxon>Brassicales</taxon>
        <taxon>Brassicaceae</taxon>
        <taxon>Camelineae</taxon>
        <taxon>Capsella</taxon>
    </lineage>
</organism>
<dbReference type="KEGG" id="crb:17886921"/>
<dbReference type="Proteomes" id="UP000029121">
    <property type="component" value="Unassembled WGS sequence"/>
</dbReference>
<evidence type="ECO:0000313" key="4">
    <source>
        <dbReference type="Proteomes" id="UP000029121"/>
    </source>
</evidence>